<evidence type="ECO:0000313" key="3">
    <source>
        <dbReference type="Proteomes" id="UP000694549"/>
    </source>
</evidence>
<dbReference type="Ensembl" id="ENSAZOT00000009895.1">
    <property type="protein sequence ID" value="ENSAZOP00000009276.1"/>
    <property type="gene ID" value="ENSAZOG00000005830.1"/>
</dbReference>
<organism evidence="2 3">
    <name type="scientific">Anas zonorhyncha</name>
    <name type="common">Eastern spot-billed duck</name>
    <dbReference type="NCBI Taxonomy" id="75864"/>
    <lineage>
        <taxon>Eukaryota</taxon>
        <taxon>Metazoa</taxon>
        <taxon>Chordata</taxon>
        <taxon>Craniata</taxon>
        <taxon>Vertebrata</taxon>
        <taxon>Euteleostomi</taxon>
        <taxon>Archelosauria</taxon>
        <taxon>Archosauria</taxon>
        <taxon>Dinosauria</taxon>
        <taxon>Saurischia</taxon>
        <taxon>Theropoda</taxon>
        <taxon>Coelurosauria</taxon>
        <taxon>Aves</taxon>
        <taxon>Neognathae</taxon>
        <taxon>Galloanserae</taxon>
        <taxon>Anseriformes</taxon>
        <taxon>Anatidae</taxon>
        <taxon>Anatinae</taxon>
        <taxon>Anas</taxon>
    </lineage>
</organism>
<feature type="compositionally biased region" description="Polar residues" evidence="1">
    <location>
        <begin position="861"/>
        <end position="873"/>
    </location>
</feature>
<dbReference type="PANTHER" id="PTHR15109:SF3">
    <property type="entry name" value="PROTEIN FAM193B"/>
    <property type="match status" value="1"/>
</dbReference>
<feature type="compositionally biased region" description="Low complexity" evidence="1">
    <location>
        <begin position="406"/>
        <end position="415"/>
    </location>
</feature>
<dbReference type="Proteomes" id="UP000694549">
    <property type="component" value="Unplaced"/>
</dbReference>
<feature type="region of interest" description="Disordered" evidence="1">
    <location>
        <begin position="433"/>
        <end position="480"/>
    </location>
</feature>
<evidence type="ECO:0000256" key="1">
    <source>
        <dbReference type="SAM" id="MobiDB-lite"/>
    </source>
</evidence>
<feature type="region of interest" description="Disordered" evidence="1">
    <location>
        <begin position="1"/>
        <end position="57"/>
    </location>
</feature>
<feature type="compositionally biased region" description="Low complexity" evidence="1">
    <location>
        <begin position="164"/>
        <end position="193"/>
    </location>
</feature>
<feature type="compositionally biased region" description="Basic and acidic residues" evidence="1">
    <location>
        <begin position="514"/>
        <end position="531"/>
    </location>
</feature>
<keyword evidence="3" id="KW-1185">Reference proteome</keyword>
<accession>A0A8B9UJJ3</accession>
<evidence type="ECO:0000313" key="2">
    <source>
        <dbReference type="Ensembl" id="ENSAZOP00000009276.1"/>
    </source>
</evidence>
<feature type="region of interest" description="Disordered" evidence="1">
    <location>
        <begin position="355"/>
        <end position="421"/>
    </location>
</feature>
<feature type="compositionally biased region" description="Pro residues" evidence="1">
    <location>
        <begin position="41"/>
        <end position="50"/>
    </location>
</feature>
<dbReference type="AlphaFoldDB" id="A0A8B9UJJ3"/>
<reference evidence="2" key="1">
    <citation type="submission" date="2025-08" db="UniProtKB">
        <authorList>
            <consortium name="Ensembl"/>
        </authorList>
    </citation>
    <scope>IDENTIFICATION</scope>
</reference>
<name>A0A8B9UJJ3_9AVES</name>
<dbReference type="GO" id="GO:0005737">
    <property type="term" value="C:cytoplasm"/>
    <property type="evidence" value="ECO:0007669"/>
    <property type="project" value="TreeGrafter"/>
</dbReference>
<feature type="compositionally biased region" description="Low complexity" evidence="1">
    <location>
        <begin position="217"/>
        <end position="234"/>
    </location>
</feature>
<dbReference type="GO" id="GO:0005634">
    <property type="term" value="C:nucleus"/>
    <property type="evidence" value="ECO:0007669"/>
    <property type="project" value="TreeGrafter"/>
</dbReference>
<feature type="compositionally biased region" description="Pro residues" evidence="1">
    <location>
        <begin position="843"/>
        <end position="852"/>
    </location>
</feature>
<feature type="compositionally biased region" description="Basic residues" evidence="1">
    <location>
        <begin position="503"/>
        <end position="513"/>
    </location>
</feature>
<reference evidence="2" key="2">
    <citation type="submission" date="2025-09" db="UniProtKB">
        <authorList>
            <consortium name="Ensembl"/>
        </authorList>
    </citation>
    <scope>IDENTIFICATION</scope>
</reference>
<feature type="compositionally biased region" description="Acidic residues" evidence="1">
    <location>
        <begin position="392"/>
        <end position="403"/>
    </location>
</feature>
<dbReference type="PANTHER" id="PTHR15109">
    <property type="entry name" value="AGAP004327-PA"/>
    <property type="match status" value="1"/>
</dbReference>
<feature type="compositionally biased region" description="Low complexity" evidence="1">
    <location>
        <begin position="1"/>
        <end position="27"/>
    </location>
</feature>
<feature type="compositionally biased region" description="Pro residues" evidence="1">
    <location>
        <begin position="326"/>
        <end position="338"/>
    </location>
</feature>
<feature type="region of interest" description="Disordered" evidence="1">
    <location>
        <begin position="638"/>
        <end position="660"/>
    </location>
</feature>
<feature type="compositionally biased region" description="Pro residues" evidence="1">
    <location>
        <begin position="258"/>
        <end position="293"/>
    </location>
</feature>
<feature type="region of interest" description="Disordered" evidence="1">
    <location>
        <begin position="679"/>
        <end position="883"/>
    </location>
</feature>
<protein>
    <recommendedName>
        <fullName evidence="4">Family with sequence similarity 193 member B</fullName>
    </recommendedName>
</protein>
<feature type="compositionally biased region" description="Basic and acidic residues" evidence="1">
    <location>
        <begin position="446"/>
        <end position="464"/>
    </location>
</feature>
<feature type="compositionally biased region" description="Polar residues" evidence="1">
    <location>
        <begin position="811"/>
        <end position="826"/>
    </location>
</feature>
<feature type="region of interest" description="Disordered" evidence="1">
    <location>
        <begin position="211"/>
        <end position="338"/>
    </location>
</feature>
<feature type="region of interest" description="Disordered" evidence="1">
    <location>
        <begin position="164"/>
        <end position="194"/>
    </location>
</feature>
<evidence type="ECO:0008006" key="4">
    <source>
        <dbReference type="Google" id="ProtNLM"/>
    </source>
</evidence>
<dbReference type="InterPro" id="IPR029717">
    <property type="entry name" value="FAM193"/>
</dbReference>
<feature type="compositionally biased region" description="Low complexity" evidence="1">
    <location>
        <begin position="731"/>
        <end position="740"/>
    </location>
</feature>
<feature type="region of interest" description="Disordered" evidence="1">
    <location>
        <begin position="492"/>
        <end position="543"/>
    </location>
</feature>
<sequence length="964" mass="101005">MGCPSPKTSPKASPTASPKASPTAPTACPRCSAGWSRSHRPPPSPQPPSRGCPGASRAMPCRAPRADLCPMCPPPLQGLPTANQSVQTCCLLCHRERKDWGGPSHNGLVSPGERLPPDFVPTLVQNLLGEMPLWICQSCQKSVEEEERRAVQEQALAVSLSHTSCKSQSCGGGSHSSSSSTSSSSSSCHGNSGDWDPSSFLSAHKLSGLWNSPHTNGAAQGSPLGAPPAALGEAFHSSEHHQHSDLTAPPNSPTGLPSQPPALVPPKQPPAHPGPFGSPPHVPPGSSPQPALFPAPSVQAAAPKPASEPPPAGVASHGPGSCKSPHLPPANVPLLKMPPPLSGCAHPCNGHCSTSLIPPPASHQLPGTNRDPSCKGHKFPNGTGCHPPQPCEADEGLGEDEDSSSERSSCTSSSTNQKDGKFCDCCYCEFFGHNAPPAAPTSRNYAEIREKLRSRLTKRKEELPQKLGHNSSSGEPAVDHRNVDELLDYINSTEPKPLNSAKAAKRARHKQKKKEKEKAQLEAEAQKRAERAPAASQSREPAEEKLLEWPELELERVNSFLSSRLQEIKNTIKDSIRASFSVYDLNLDVNDFPKKAAVLEQKNLLSHLNGSSDLQDIDLALAPLSLGPAKSHALLRGELGPRWGEGPGEPPPPAPPAENGVVKRLSAVPSLSRMIWVQSKATDSAMDGSGLSPEPKEGPQPKGLEPAEQAPVGGRQRKNKRQSGQAKKGDGAAAAPGGQARLESPGAKGQVLGTKHPSKPGAAEPQRAGGCSEVLEGSKGQPWGCGGLLSPPPKKSQGTPGSSRALALLSFQATSTPAWRSPQSVSARLLPRRRGSRAVPTATRPPPQPAAPPQARLCLPHSTSARRCPSSSKACAGGPPRQVRAPSSQPAALRRLLLFAPPVVLGQVLWGRQGAAEAPGERGWLRAHVPSGEVGLVPWRSSPESRGAVAPLGTSRALGAFSRL</sequence>
<proteinExistence type="predicted"/>